<feature type="transmembrane region" description="Helical" evidence="2">
    <location>
        <begin position="209"/>
        <end position="228"/>
    </location>
</feature>
<feature type="compositionally biased region" description="Basic and acidic residues" evidence="1">
    <location>
        <begin position="43"/>
        <end position="65"/>
    </location>
</feature>
<dbReference type="AlphaFoldDB" id="A0A2A9M7N9"/>
<feature type="compositionally biased region" description="Basic and acidic residues" evidence="1">
    <location>
        <begin position="1"/>
        <end position="16"/>
    </location>
</feature>
<keyword evidence="4" id="KW-1185">Reference proteome</keyword>
<comment type="caution">
    <text evidence="3">The sequence shown here is derived from an EMBL/GenBank/DDBJ whole genome shotgun (WGS) entry which is preliminary data.</text>
</comment>
<evidence type="ECO:0008006" key="5">
    <source>
        <dbReference type="Google" id="ProtNLM"/>
    </source>
</evidence>
<gene>
    <name evidence="3" type="ORF">BESB_083930</name>
</gene>
<dbReference type="EMBL" id="NWUJ01000009">
    <property type="protein sequence ID" value="PFH33194.1"/>
    <property type="molecule type" value="Genomic_DNA"/>
</dbReference>
<feature type="region of interest" description="Disordered" evidence="1">
    <location>
        <begin position="118"/>
        <end position="150"/>
    </location>
</feature>
<name>A0A2A9M7N9_BESBE</name>
<evidence type="ECO:0000313" key="4">
    <source>
        <dbReference type="Proteomes" id="UP000224006"/>
    </source>
</evidence>
<protein>
    <recommendedName>
        <fullName evidence="5">Transmembrane protein</fullName>
    </recommendedName>
</protein>
<evidence type="ECO:0000313" key="3">
    <source>
        <dbReference type="EMBL" id="PFH33194.1"/>
    </source>
</evidence>
<feature type="region of interest" description="Disordered" evidence="1">
    <location>
        <begin position="1"/>
        <end position="70"/>
    </location>
</feature>
<evidence type="ECO:0000256" key="1">
    <source>
        <dbReference type="SAM" id="MobiDB-lite"/>
    </source>
</evidence>
<proteinExistence type="predicted"/>
<feature type="transmembrane region" description="Helical" evidence="2">
    <location>
        <begin position="263"/>
        <end position="294"/>
    </location>
</feature>
<reference evidence="3 4" key="1">
    <citation type="submission" date="2017-09" db="EMBL/GenBank/DDBJ databases">
        <title>Genome sequencing of Besnoitia besnoiti strain Bb-Ger1.</title>
        <authorList>
            <person name="Schares G."/>
            <person name="Venepally P."/>
            <person name="Lorenzi H.A."/>
        </authorList>
    </citation>
    <scope>NUCLEOTIDE SEQUENCE [LARGE SCALE GENOMIC DNA]</scope>
    <source>
        <strain evidence="3 4">Bb-Ger1</strain>
    </source>
</reference>
<keyword evidence="2" id="KW-1133">Transmembrane helix</keyword>
<dbReference type="VEuPathDB" id="ToxoDB:BESB_083930"/>
<accession>A0A2A9M7N9</accession>
<dbReference type="RefSeq" id="XP_029217203.1">
    <property type="nucleotide sequence ID" value="XM_029366743.1"/>
</dbReference>
<organism evidence="3 4">
    <name type="scientific">Besnoitia besnoiti</name>
    <name type="common">Apicomplexan protozoan</name>
    <dbReference type="NCBI Taxonomy" id="94643"/>
    <lineage>
        <taxon>Eukaryota</taxon>
        <taxon>Sar</taxon>
        <taxon>Alveolata</taxon>
        <taxon>Apicomplexa</taxon>
        <taxon>Conoidasida</taxon>
        <taxon>Coccidia</taxon>
        <taxon>Eucoccidiorida</taxon>
        <taxon>Eimeriorina</taxon>
        <taxon>Sarcocystidae</taxon>
        <taxon>Besnoitia</taxon>
    </lineage>
</organism>
<sequence>MSSRTGPEEGLREARAPRLSPGVAASSRCSLGGRSIPTLIHSVRGERHGSRREGNAKQCRQDGHEKRRGPPSWSLLVSRLLLFLRGQLVDPLFVHHRACQTVALEYCLLVVPYAAQPAAGSHRRRQRPVGVSAPSGASESGSTGDSGGKLREVCGARAQGVDARQTETAVLPRDSINQQTSPHQHPGGRRGATPTTLRLLFHNTGTRTWVVYVGIAVLSLPGVLFGSWPNGGLLPSFRGSFSSSEAPGDEAAASSLTLVAAVLVLYTTVGAVLVGLCLAASAAAISAPFALGAWGRQLVLRRWRKVASLLVLQQKYMREVIR</sequence>
<evidence type="ECO:0000256" key="2">
    <source>
        <dbReference type="SAM" id="Phobius"/>
    </source>
</evidence>
<dbReference type="Proteomes" id="UP000224006">
    <property type="component" value="Chromosome VIII"/>
</dbReference>
<keyword evidence="2" id="KW-0812">Transmembrane</keyword>
<keyword evidence="2" id="KW-0472">Membrane</keyword>
<dbReference type="KEGG" id="bbes:BESB_083930"/>
<feature type="region of interest" description="Disordered" evidence="1">
    <location>
        <begin position="163"/>
        <end position="194"/>
    </location>
</feature>
<dbReference type="GeneID" id="40313319"/>